<evidence type="ECO:0000313" key="1">
    <source>
        <dbReference type="EMBL" id="MBP2188509.1"/>
    </source>
</evidence>
<dbReference type="EMBL" id="JAGGMR010000001">
    <property type="protein sequence ID" value="MBP2188509.1"/>
    <property type="molecule type" value="Genomic_DNA"/>
</dbReference>
<protein>
    <submittedName>
        <fullName evidence="1">Excisionase family DNA binding protein</fullName>
    </submittedName>
</protein>
<proteinExistence type="predicted"/>
<accession>A0ABS4Q9Y7</accession>
<dbReference type="RefSeq" id="WP_209885838.1">
    <property type="nucleotide sequence ID" value="NZ_JAGGMR010000001.1"/>
</dbReference>
<reference evidence="1 2" key="1">
    <citation type="submission" date="2021-03" db="EMBL/GenBank/DDBJ databases">
        <title>Sequencing the genomes of 1000 actinobacteria strains.</title>
        <authorList>
            <person name="Klenk H.-P."/>
        </authorList>
    </citation>
    <scope>NUCLEOTIDE SEQUENCE [LARGE SCALE GENOMIC DNA]</scope>
    <source>
        <strain evidence="1 2">DSM 45516</strain>
    </source>
</reference>
<evidence type="ECO:0000313" key="2">
    <source>
        <dbReference type="Proteomes" id="UP001519325"/>
    </source>
</evidence>
<sequence>MEELTTAQAAELLQVTQRQAARLAAAGHLEISRRAGRTLLLEAESVHRLVQEHRRPGRPWTERIAWAALATLSGDNPTWITAAQRLRLTHRLAGTGPEDLAYLARNRAQVRRFYCHPALIDELAEYIAPSGAFALGAREQRAHGLTNATAALDGYVAADTVAAVIEEFSLLDDPAGPVTLRVVSHEHAFAGGKTPRAAIALDLAASLDTRERSAGLRDLAELLDKMTVQ</sequence>
<dbReference type="Proteomes" id="UP001519325">
    <property type="component" value="Unassembled WGS sequence"/>
</dbReference>
<gene>
    <name evidence="1" type="ORF">BJ987_001410</name>
</gene>
<comment type="caution">
    <text evidence="1">The sequence shown here is derived from an EMBL/GenBank/DDBJ whole genome shotgun (WGS) entry which is preliminary data.</text>
</comment>
<keyword evidence="2" id="KW-1185">Reference proteome</keyword>
<organism evidence="1 2">
    <name type="scientific">Nocardia goodfellowii</name>
    <dbReference type="NCBI Taxonomy" id="882446"/>
    <lineage>
        <taxon>Bacteria</taxon>
        <taxon>Bacillati</taxon>
        <taxon>Actinomycetota</taxon>
        <taxon>Actinomycetes</taxon>
        <taxon>Mycobacteriales</taxon>
        <taxon>Nocardiaceae</taxon>
        <taxon>Nocardia</taxon>
    </lineage>
</organism>
<name>A0ABS4Q9Y7_9NOCA</name>